<keyword evidence="6 14" id="KW-0812">Transmembrane</keyword>
<evidence type="ECO:0000256" key="10">
    <source>
        <dbReference type="ARBA" id="ARBA00022919"/>
    </source>
</evidence>
<dbReference type="GO" id="GO:0046872">
    <property type="term" value="F:metal ion binding"/>
    <property type="evidence" value="ECO:0007669"/>
    <property type="project" value="UniProtKB-KW"/>
</dbReference>
<dbReference type="InterPro" id="IPR038772">
    <property type="entry name" value="Sph/SMPD2-like"/>
</dbReference>
<evidence type="ECO:0000256" key="2">
    <source>
        <dbReference type="ARBA" id="ARBA00004760"/>
    </source>
</evidence>
<evidence type="ECO:0000256" key="9">
    <source>
        <dbReference type="ARBA" id="ARBA00022842"/>
    </source>
</evidence>
<keyword evidence="12" id="KW-0443">Lipid metabolism</keyword>
<dbReference type="Pfam" id="PF03372">
    <property type="entry name" value="Exo_endo_phos"/>
    <property type="match status" value="1"/>
</dbReference>
<dbReference type="PANTHER" id="PTHR16320">
    <property type="entry name" value="SPHINGOMYELINASE FAMILY MEMBER"/>
    <property type="match status" value="1"/>
</dbReference>
<sequence>MSVETDINVFTLNCWGIPGVSRNRKIRMNAIAEELALGKYDIVCLQEVWSENDFIHIKKLTHNVLPYSHYFYSGVFGSGVCIFSRYIIENVFFHQWPVNGYIHKLHHGDWFGGKGIGLCRVKCKGISINIYSAHLHAEYNRGNDEYMAHRVLQAFDMSQFISMTSTNADIGILGGDLNTEPGDLSYRIILHNAQLQDSFLQAQQVSADCVGTNESHRNSYTDKKLCLQKPAGNRIDYVMYKSRPGIEVQCLKYQFPLPEQVPHQNFSYSDHEGLQVSLRVVKTSNVSEDAAVNKAEYMNALQESGAVCTAALARLKQDKQSYWLYSVALFLTLLCTIGSETPFSYFKTYNIIRIIVTIMLCYTIFMAGIWNRIEENAVLTGKLGIEVVHSNLADSNSDISYS</sequence>
<evidence type="ECO:0000256" key="6">
    <source>
        <dbReference type="ARBA" id="ARBA00022692"/>
    </source>
</evidence>
<evidence type="ECO:0000256" key="11">
    <source>
        <dbReference type="ARBA" id="ARBA00022989"/>
    </source>
</evidence>
<comment type="pathway">
    <text evidence="3">Sphingolipid metabolism.</text>
</comment>
<evidence type="ECO:0000256" key="4">
    <source>
        <dbReference type="ARBA" id="ARBA00006335"/>
    </source>
</evidence>
<reference evidence="17" key="1">
    <citation type="submission" date="2020-01" db="EMBL/GenBank/DDBJ databases">
        <title>Draft genome sequence of the Termite Coptotermes fromosanus.</title>
        <authorList>
            <person name="Itakura S."/>
            <person name="Yosikawa Y."/>
            <person name="Umezawa K."/>
        </authorList>
    </citation>
    <scope>NUCLEOTIDE SEQUENCE [LARGE SCALE GENOMIC DNA]</scope>
</reference>
<feature type="transmembrane region" description="Helical" evidence="14">
    <location>
        <begin position="351"/>
        <end position="370"/>
    </location>
</feature>
<protein>
    <recommendedName>
        <fullName evidence="5">sphingomyelin phosphodiesterase</fullName>
        <ecNumber evidence="5">3.1.4.12</ecNumber>
    </recommendedName>
</protein>
<dbReference type="InterPro" id="IPR036691">
    <property type="entry name" value="Endo/exonu/phosph_ase_sf"/>
</dbReference>
<dbReference type="FunCoup" id="A0A6L2Q2S0">
    <property type="interactions" value="294"/>
</dbReference>
<keyword evidence="9" id="KW-0460">Magnesium</keyword>
<feature type="domain" description="Endonuclease/exonuclease/phosphatase" evidence="15">
    <location>
        <begin position="11"/>
        <end position="242"/>
    </location>
</feature>
<comment type="pathway">
    <text evidence="2">Lipid metabolism; sphingolipid metabolism.</text>
</comment>
<dbReference type="Proteomes" id="UP000502823">
    <property type="component" value="Unassembled WGS sequence"/>
</dbReference>
<dbReference type="InParanoid" id="A0A6L2Q2S0"/>
<dbReference type="PANTHER" id="PTHR16320:SF24">
    <property type="entry name" value="PHOSPHODIESTERASE, PUTATIVE-RELATED"/>
    <property type="match status" value="1"/>
</dbReference>
<evidence type="ECO:0000256" key="7">
    <source>
        <dbReference type="ARBA" id="ARBA00022723"/>
    </source>
</evidence>
<name>A0A6L2Q2S0_COPFO</name>
<gene>
    <name evidence="16" type="ORF">Cfor_00667</name>
</gene>
<feature type="transmembrane region" description="Helical" evidence="14">
    <location>
        <begin position="322"/>
        <end position="339"/>
    </location>
</feature>
<evidence type="ECO:0000256" key="12">
    <source>
        <dbReference type="ARBA" id="ARBA00023098"/>
    </source>
</evidence>
<evidence type="ECO:0000256" key="8">
    <source>
        <dbReference type="ARBA" id="ARBA00022801"/>
    </source>
</evidence>
<dbReference type="SUPFAM" id="SSF56219">
    <property type="entry name" value="DNase I-like"/>
    <property type="match status" value="1"/>
</dbReference>
<dbReference type="GO" id="GO:0004767">
    <property type="term" value="F:sphingomyelin phosphodiesterase activity"/>
    <property type="evidence" value="ECO:0007669"/>
    <property type="project" value="UniProtKB-EC"/>
</dbReference>
<evidence type="ECO:0000313" key="17">
    <source>
        <dbReference type="Proteomes" id="UP000502823"/>
    </source>
</evidence>
<accession>A0A6L2Q2S0</accession>
<dbReference type="GO" id="GO:0016020">
    <property type="term" value="C:membrane"/>
    <property type="evidence" value="ECO:0007669"/>
    <property type="project" value="UniProtKB-SubCell"/>
</dbReference>
<dbReference type="AlphaFoldDB" id="A0A6L2Q2S0"/>
<evidence type="ECO:0000256" key="5">
    <source>
        <dbReference type="ARBA" id="ARBA00012369"/>
    </source>
</evidence>
<dbReference type="EC" id="3.1.4.12" evidence="5"/>
<dbReference type="EMBL" id="BLKM01012925">
    <property type="protein sequence ID" value="GFG37872.1"/>
    <property type="molecule type" value="Genomic_DNA"/>
</dbReference>
<keyword evidence="13 14" id="KW-0472">Membrane</keyword>
<dbReference type="OrthoDB" id="387657at2759"/>
<evidence type="ECO:0000313" key="16">
    <source>
        <dbReference type="EMBL" id="GFG37872.1"/>
    </source>
</evidence>
<keyword evidence="7" id="KW-0479">Metal-binding</keyword>
<dbReference type="GO" id="GO:0006665">
    <property type="term" value="P:sphingolipid metabolic process"/>
    <property type="evidence" value="ECO:0007669"/>
    <property type="project" value="UniProtKB-KW"/>
</dbReference>
<evidence type="ECO:0000256" key="14">
    <source>
        <dbReference type="SAM" id="Phobius"/>
    </source>
</evidence>
<evidence type="ECO:0000256" key="13">
    <source>
        <dbReference type="ARBA" id="ARBA00023136"/>
    </source>
</evidence>
<keyword evidence="11 14" id="KW-1133">Transmembrane helix</keyword>
<evidence type="ECO:0000256" key="3">
    <source>
        <dbReference type="ARBA" id="ARBA00004991"/>
    </source>
</evidence>
<evidence type="ECO:0000259" key="15">
    <source>
        <dbReference type="Pfam" id="PF03372"/>
    </source>
</evidence>
<organism evidence="16 17">
    <name type="scientific">Coptotermes formosanus</name>
    <name type="common">Formosan subterranean termite</name>
    <dbReference type="NCBI Taxonomy" id="36987"/>
    <lineage>
        <taxon>Eukaryota</taxon>
        <taxon>Metazoa</taxon>
        <taxon>Ecdysozoa</taxon>
        <taxon>Arthropoda</taxon>
        <taxon>Hexapoda</taxon>
        <taxon>Insecta</taxon>
        <taxon>Pterygota</taxon>
        <taxon>Neoptera</taxon>
        <taxon>Polyneoptera</taxon>
        <taxon>Dictyoptera</taxon>
        <taxon>Blattodea</taxon>
        <taxon>Blattoidea</taxon>
        <taxon>Termitoidae</taxon>
        <taxon>Rhinotermitidae</taxon>
        <taxon>Coptotermes</taxon>
    </lineage>
</organism>
<keyword evidence="8" id="KW-0378">Hydrolase</keyword>
<comment type="caution">
    <text evidence="16">The sequence shown here is derived from an EMBL/GenBank/DDBJ whole genome shotgun (WGS) entry which is preliminary data.</text>
</comment>
<keyword evidence="10" id="KW-0746">Sphingolipid metabolism</keyword>
<comment type="subcellular location">
    <subcellularLocation>
        <location evidence="1">Membrane</location>
        <topology evidence="1">Multi-pass membrane protein</topology>
    </subcellularLocation>
</comment>
<dbReference type="InterPro" id="IPR005135">
    <property type="entry name" value="Endo/exonuclease/phosphatase"/>
</dbReference>
<keyword evidence="17" id="KW-1185">Reference proteome</keyword>
<dbReference type="Gene3D" id="3.60.10.10">
    <property type="entry name" value="Endonuclease/exonuclease/phosphatase"/>
    <property type="match status" value="1"/>
</dbReference>
<evidence type="ECO:0000256" key="1">
    <source>
        <dbReference type="ARBA" id="ARBA00004141"/>
    </source>
</evidence>
<proteinExistence type="inferred from homology"/>
<comment type="similarity">
    <text evidence="4">Belongs to the neutral sphingomyelinase family.</text>
</comment>